<dbReference type="GO" id="GO:0005886">
    <property type="term" value="C:plasma membrane"/>
    <property type="evidence" value="ECO:0007669"/>
    <property type="project" value="UniProtKB-SubCell"/>
</dbReference>
<keyword evidence="3" id="KW-0449">Lipoprotein</keyword>
<evidence type="ECO:0000256" key="3">
    <source>
        <dbReference type="HAMAP-Rule" id="MF_02071"/>
    </source>
</evidence>
<feature type="chain" id="PRO_5039621497" description="Probable endolytic peptidoglycan transglycosylase RlpA" evidence="5">
    <location>
        <begin position="27"/>
        <end position="166"/>
    </location>
</feature>
<comment type="similarity">
    <text evidence="3 4">Belongs to the RlpA family.</text>
</comment>
<dbReference type="HAMAP" id="MF_02071">
    <property type="entry name" value="RlpA"/>
    <property type="match status" value="1"/>
</dbReference>
<feature type="domain" description="RlpA-like protein double-psi beta-barrel" evidence="6">
    <location>
        <begin position="65"/>
        <end position="151"/>
    </location>
</feature>
<dbReference type="AlphaFoldDB" id="A0A9D2AGQ0"/>
<reference evidence="7" key="1">
    <citation type="journal article" date="2021" name="PeerJ">
        <title>Extensive microbial diversity within the chicken gut microbiome revealed by metagenomics and culture.</title>
        <authorList>
            <person name="Gilroy R."/>
            <person name="Ravi A."/>
            <person name="Getino M."/>
            <person name="Pursley I."/>
            <person name="Horton D.L."/>
            <person name="Alikhan N.F."/>
            <person name="Baker D."/>
            <person name="Gharbi K."/>
            <person name="Hall N."/>
            <person name="Watson M."/>
            <person name="Adriaenssens E.M."/>
            <person name="Foster-Nyarko E."/>
            <person name="Jarju S."/>
            <person name="Secka A."/>
            <person name="Antonio M."/>
            <person name="Oren A."/>
            <person name="Chaudhuri R.R."/>
            <person name="La Ragione R."/>
            <person name="Hildebrand F."/>
            <person name="Pallen M.J."/>
        </authorList>
    </citation>
    <scope>NUCLEOTIDE SEQUENCE</scope>
    <source>
        <strain evidence="7">14975</strain>
    </source>
</reference>
<gene>
    <name evidence="3" type="primary">rlpA</name>
    <name evidence="7" type="ORF">H9862_01690</name>
</gene>
<evidence type="ECO:0000256" key="4">
    <source>
        <dbReference type="RuleBase" id="RU003495"/>
    </source>
</evidence>
<dbReference type="InterPro" id="IPR009009">
    <property type="entry name" value="RlpA-like_DPBB"/>
</dbReference>
<evidence type="ECO:0000256" key="2">
    <source>
        <dbReference type="ARBA" id="ARBA00023316"/>
    </source>
</evidence>
<dbReference type="EC" id="4.2.2.-" evidence="3"/>
<dbReference type="GO" id="GO:0008932">
    <property type="term" value="F:lytic endotransglycosylase activity"/>
    <property type="evidence" value="ECO:0007669"/>
    <property type="project" value="UniProtKB-UniRule"/>
</dbReference>
<dbReference type="Proteomes" id="UP000823964">
    <property type="component" value="Unassembled WGS sequence"/>
</dbReference>
<keyword evidence="3" id="KW-0564">Palmitate</keyword>
<dbReference type="SUPFAM" id="SSF50685">
    <property type="entry name" value="Barwin-like endoglucanases"/>
    <property type="match status" value="1"/>
</dbReference>
<comment type="caution">
    <text evidence="7">The sequence shown here is derived from an EMBL/GenBank/DDBJ whole genome shotgun (WGS) entry which is preliminary data.</text>
</comment>
<keyword evidence="1 3" id="KW-0456">Lyase</keyword>
<proteinExistence type="inferred from homology"/>
<dbReference type="GO" id="GO:0071555">
    <property type="term" value="P:cell wall organization"/>
    <property type="evidence" value="ECO:0007669"/>
    <property type="project" value="UniProtKB-KW"/>
</dbReference>
<keyword evidence="5" id="KW-0732">Signal</keyword>
<dbReference type="InterPro" id="IPR012997">
    <property type="entry name" value="RplA"/>
</dbReference>
<evidence type="ECO:0000259" key="6">
    <source>
        <dbReference type="Pfam" id="PF03330"/>
    </source>
</evidence>
<feature type="signal peptide" evidence="5">
    <location>
        <begin position="1"/>
        <end position="26"/>
    </location>
</feature>
<evidence type="ECO:0000256" key="1">
    <source>
        <dbReference type="ARBA" id="ARBA00023239"/>
    </source>
</evidence>
<dbReference type="Pfam" id="PF03330">
    <property type="entry name" value="DPBB_1"/>
    <property type="match status" value="1"/>
</dbReference>
<evidence type="ECO:0000256" key="5">
    <source>
        <dbReference type="SAM" id="SignalP"/>
    </source>
</evidence>
<evidence type="ECO:0000313" key="7">
    <source>
        <dbReference type="EMBL" id="HIX19297.1"/>
    </source>
</evidence>
<keyword evidence="2 3" id="KW-0961">Cell wall biogenesis/degradation</keyword>
<dbReference type="CDD" id="cd22268">
    <property type="entry name" value="DPBB_RlpA-like"/>
    <property type="match status" value="1"/>
</dbReference>
<organism evidence="7 8">
    <name type="scientific">Candidatus Akkermansia intestinigallinarum</name>
    <dbReference type="NCBI Taxonomy" id="2838431"/>
    <lineage>
        <taxon>Bacteria</taxon>
        <taxon>Pseudomonadati</taxon>
        <taxon>Verrucomicrobiota</taxon>
        <taxon>Verrucomicrobiia</taxon>
        <taxon>Verrucomicrobiales</taxon>
        <taxon>Akkermansiaceae</taxon>
        <taxon>Akkermansia</taxon>
    </lineage>
</organism>
<accession>A0A9D2AGQ0</accession>
<sequence length="166" mass="18265">MKHSHLRRPATLALALGLAACSQLLSSCQQQQLAADYPGYKMAPYTVKGVHYVPMSVDQALHYRAEGIASHYEADGRRGAIGQKLYEGCLYAAHRTLPLPCVVRITNLSNGRSCKARVADRGPFINNRLIDVSSEVAHRLGFHSKGLDRVRVEVLSVGDGPWKRTL</sequence>
<keyword evidence="3" id="KW-1003">Cell membrane</keyword>
<reference evidence="7" key="2">
    <citation type="submission" date="2021-04" db="EMBL/GenBank/DDBJ databases">
        <authorList>
            <person name="Gilroy R."/>
        </authorList>
    </citation>
    <scope>NUCLEOTIDE SEQUENCE</scope>
    <source>
        <strain evidence="7">14975</strain>
    </source>
</reference>
<dbReference type="PANTHER" id="PTHR34183:SF1">
    <property type="entry name" value="ENDOLYTIC PEPTIDOGLYCAN TRANSGLYCOSYLASE RLPA"/>
    <property type="match status" value="1"/>
</dbReference>
<dbReference type="InterPro" id="IPR034718">
    <property type="entry name" value="RlpA"/>
</dbReference>
<dbReference type="GO" id="GO:0000270">
    <property type="term" value="P:peptidoglycan metabolic process"/>
    <property type="evidence" value="ECO:0007669"/>
    <property type="project" value="UniProtKB-UniRule"/>
</dbReference>
<evidence type="ECO:0000313" key="8">
    <source>
        <dbReference type="Proteomes" id="UP000823964"/>
    </source>
</evidence>
<dbReference type="NCBIfam" id="TIGR00413">
    <property type="entry name" value="rlpA"/>
    <property type="match status" value="1"/>
</dbReference>
<dbReference type="PANTHER" id="PTHR34183">
    <property type="entry name" value="ENDOLYTIC PEPTIDOGLYCAN TRANSGLYCOSYLASE RLPA"/>
    <property type="match status" value="1"/>
</dbReference>
<dbReference type="EMBL" id="DXFQ01000026">
    <property type="protein sequence ID" value="HIX19297.1"/>
    <property type="molecule type" value="Genomic_DNA"/>
</dbReference>
<dbReference type="InterPro" id="IPR036908">
    <property type="entry name" value="RlpA-like_sf"/>
</dbReference>
<comment type="function">
    <text evidence="3">Lytic transglycosylase with a strong preference for naked glycan strands that lack stem peptides.</text>
</comment>
<dbReference type="Gene3D" id="2.40.40.10">
    <property type="entry name" value="RlpA-like domain"/>
    <property type="match status" value="1"/>
</dbReference>
<comment type="subcellular location">
    <subcellularLocation>
        <location evidence="3">Cell membrane</location>
        <topology evidence="3">Lipid-anchor</topology>
    </subcellularLocation>
</comment>
<keyword evidence="3" id="KW-0472">Membrane</keyword>
<name>A0A9D2AGQ0_9BACT</name>
<dbReference type="PROSITE" id="PS51257">
    <property type="entry name" value="PROKAR_LIPOPROTEIN"/>
    <property type="match status" value="1"/>
</dbReference>
<protein>
    <recommendedName>
        <fullName evidence="3">Probable endolytic peptidoglycan transglycosylase RlpA</fullName>
        <ecNumber evidence="3">4.2.2.-</ecNumber>
    </recommendedName>
</protein>